<dbReference type="SUPFAM" id="SSF52540">
    <property type="entry name" value="P-loop containing nucleoside triphosphate hydrolases"/>
    <property type="match status" value="1"/>
</dbReference>
<evidence type="ECO:0000256" key="4">
    <source>
        <dbReference type="ARBA" id="ARBA00022840"/>
    </source>
</evidence>
<dbReference type="InterPro" id="IPR014001">
    <property type="entry name" value="Helicase_ATP-bd"/>
</dbReference>
<dbReference type="PROSITE" id="PS51194">
    <property type="entry name" value="HELICASE_CTER"/>
    <property type="match status" value="1"/>
</dbReference>
<dbReference type="EC" id="3.6.4.13" evidence="8"/>
<dbReference type="SMART" id="SM00487">
    <property type="entry name" value="DEXDc"/>
    <property type="match status" value="1"/>
</dbReference>
<dbReference type="PANTHER" id="PTHR18934:SF99">
    <property type="entry name" value="ATP-DEPENDENT RNA HELICASE DHX37-RELATED"/>
    <property type="match status" value="1"/>
</dbReference>
<evidence type="ECO:0000313" key="8">
    <source>
        <dbReference type="EMBL" id="QDV41889.1"/>
    </source>
</evidence>
<organism evidence="8 9">
    <name type="scientific">Stieleria neptunia</name>
    <dbReference type="NCBI Taxonomy" id="2527979"/>
    <lineage>
        <taxon>Bacteria</taxon>
        <taxon>Pseudomonadati</taxon>
        <taxon>Planctomycetota</taxon>
        <taxon>Planctomycetia</taxon>
        <taxon>Pirellulales</taxon>
        <taxon>Pirellulaceae</taxon>
        <taxon>Stieleria</taxon>
    </lineage>
</organism>
<dbReference type="Pfam" id="PF00271">
    <property type="entry name" value="Helicase_C"/>
    <property type="match status" value="1"/>
</dbReference>
<dbReference type="GO" id="GO:0003723">
    <property type="term" value="F:RNA binding"/>
    <property type="evidence" value="ECO:0007669"/>
    <property type="project" value="TreeGrafter"/>
</dbReference>
<accession>A0A518HM66</accession>
<dbReference type="Gene3D" id="1.20.120.1080">
    <property type="match status" value="1"/>
</dbReference>
<keyword evidence="4" id="KW-0067">ATP-binding</keyword>
<keyword evidence="3 8" id="KW-0347">Helicase</keyword>
<reference evidence="8 9" key="1">
    <citation type="submission" date="2019-03" db="EMBL/GenBank/DDBJ databases">
        <title>Deep-cultivation of Planctomycetes and their phenomic and genomic characterization uncovers novel biology.</title>
        <authorList>
            <person name="Wiegand S."/>
            <person name="Jogler M."/>
            <person name="Boedeker C."/>
            <person name="Pinto D."/>
            <person name="Vollmers J."/>
            <person name="Rivas-Marin E."/>
            <person name="Kohn T."/>
            <person name="Peeters S.H."/>
            <person name="Heuer A."/>
            <person name="Rast P."/>
            <person name="Oberbeckmann S."/>
            <person name="Bunk B."/>
            <person name="Jeske O."/>
            <person name="Meyerdierks A."/>
            <person name="Storesund J.E."/>
            <person name="Kallscheuer N."/>
            <person name="Luecker S."/>
            <person name="Lage O.M."/>
            <person name="Pohl T."/>
            <person name="Merkel B.J."/>
            <person name="Hornburger P."/>
            <person name="Mueller R.-W."/>
            <person name="Bruemmer F."/>
            <person name="Labrenz M."/>
            <person name="Spormann A.M."/>
            <person name="Op den Camp H."/>
            <person name="Overmann J."/>
            <person name="Amann R."/>
            <person name="Jetten M.S.M."/>
            <person name="Mascher T."/>
            <person name="Medema M.H."/>
            <person name="Devos D.P."/>
            <person name="Kaster A.-K."/>
            <person name="Ovreas L."/>
            <person name="Rohde M."/>
            <person name="Galperin M.Y."/>
            <person name="Jogler C."/>
        </authorList>
    </citation>
    <scope>NUCLEOTIDE SEQUENCE [LARGE SCALE GENOMIC DNA]</scope>
    <source>
        <strain evidence="8 9">Enr13</strain>
    </source>
</reference>
<dbReference type="SMART" id="SM00847">
    <property type="entry name" value="HA2"/>
    <property type="match status" value="1"/>
</dbReference>
<name>A0A518HM66_9BACT</name>
<dbReference type="Proteomes" id="UP000319004">
    <property type="component" value="Chromosome"/>
</dbReference>
<sequence>MNFKPSSPRLEPQPEPDEATSASSGGDEGDVARPEASAKAPASESPTLLDVADIPRDRLVIDNAMRADQFRLRRQQKRLSNEEFESRLAQSIARRQQREAYQPLLDYPSELPITGYKDQIIELIQTRQVIVICGETGSGKSTQLPKFCLEAGRGRAAMIGHTQPRRLAARSIATRLCEEMQCPLGQQVGYQVRFGDQTGPETMIKLMTDGILLAETGSDRFLDQYDTIIIDEAHERSLNIDFLLAYLRGLLQKRPDLKLIITSATIDAERFAEHFGDEHGPAPILTVEGRGYPVEMRYLPWEDVADENRSYDLPQHVIAGIKDLSRGHGGGGDTLIFLPTERDIRLVSHRVAGHYKRLGLEGRVEILPLYARLPQKDQQRIFHPSGQKQRLIFATNVAESSLTVPGIRSVIDTGTARISRYSPRSKLQRLPIEPVSQASAKQRAGRCGRVGPGVCVRLYSAMDLESRDAFTTPEIRRTNLASVVLQSKMLGFGSLDSLPLLDVPRPESIREGVQTLLELGAIDEQQELTAIGKSLGRMPVDPRIGRIILAADELGVLPEILPIAAAMEIPDPRQRPQDQQQAADQAHAEFRDAESDFLSFLRLWRYYEQARADCSRSKLTRQLRRRFLSPTRMREWADTYRQLREIALDLNRSRATGASSPRRRIGTIQFADDQTKHTIAKERYAAVHQALLSGFLSGVALAGEKNVYLGPRNLKLFLWPGSGVFDSKPKWIVAAELVETSKQYARTVAKIQPQWIESIAAHLLKSSFSDPHWSQKAGGAFCYQRQSLFGLPIVVRRRVPLPPVDPATARDLLIQHGLVEQQLQTNARFVRHNRSLRESFEILAAKTRRRDMVVDDYVIAQFYQQRLPAEVCDKGRLEKLAKAMPVPDWVGRLTDSAALSAWLHDRPDMQADETTLFMMPSDLIDIATDEISNEAFPDQLAVGKTELPLKYRYEPGAEDDGVSLRIHQAAVSQISDDRLGWLVPGLLPGKIIAMIKSLPKRIRRNLVPAADVAQQLYEELLPQYGQVPFMPALCSAMSRHAEMTISESDFQDEKLEDHLRFLISVVDDEGNLVAQGRSVDPLARQFATSGGEASGDTGGQVDTELPSDPMRTFDLDHLPVDVTRERGGVRVAQYPALVDQGDQVTIGLFADQATADAIMRQGLTRLFAISDRAELRRQVRWLPELNDTKIRLAGAVPAAQFEPSLIDLLARIAFVENQALVRRREEFEARRVDRGERISVAVQEVAKWLTQFGQSYLNMRSEIESLSRSRFSAVAQDVQEQLRWLIHPDFLSVTPWRWLQHYPRYLSAITYRLDKLRSGAGSRDQSGAETVAALWQQWIARFPESEQQPKARSADEFRWMIEELRVSLFAQPLGTSIKISAKRCEKWLAQQ</sequence>
<dbReference type="PROSITE" id="PS51192">
    <property type="entry name" value="HELICASE_ATP_BIND_1"/>
    <property type="match status" value="1"/>
</dbReference>
<evidence type="ECO:0000256" key="2">
    <source>
        <dbReference type="ARBA" id="ARBA00022801"/>
    </source>
</evidence>
<dbReference type="Pfam" id="PF00270">
    <property type="entry name" value="DEAD"/>
    <property type="match status" value="1"/>
</dbReference>
<gene>
    <name evidence="8" type="primary">hrpB_1</name>
    <name evidence="8" type="ORF">Enr13x_17320</name>
</gene>
<feature type="region of interest" description="Disordered" evidence="5">
    <location>
        <begin position="1"/>
        <end position="47"/>
    </location>
</feature>
<dbReference type="InterPro" id="IPR024590">
    <property type="entry name" value="HrpA_C"/>
</dbReference>
<dbReference type="GO" id="GO:0005524">
    <property type="term" value="F:ATP binding"/>
    <property type="evidence" value="ECO:0007669"/>
    <property type="project" value="UniProtKB-KW"/>
</dbReference>
<dbReference type="InterPro" id="IPR001650">
    <property type="entry name" value="Helicase_C-like"/>
</dbReference>
<dbReference type="CDD" id="cd18791">
    <property type="entry name" value="SF2_C_RHA"/>
    <property type="match status" value="1"/>
</dbReference>
<dbReference type="Pfam" id="PF07717">
    <property type="entry name" value="OB_NTP_bind"/>
    <property type="match status" value="1"/>
</dbReference>
<dbReference type="InterPro" id="IPR003593">
    <property type="entry name" value="AAA+_ATPase"/>
</dbReference>
<keyword evidence="9" id="KW-1185">Reference proteome</keyword>
<evidence type="ECO:0000313" key="9">
    <source>
        <dbReference type="Proteomes" id="UP000319004"/>
    </source>
</evidence>
<dbReference type="InterPro" id="IPR011545">
    <property type="entry name" value="DEAD/DEAH_box_helicase_dom"/>
</dbReference>
<dbReference type="InterPro" id="IPR007502">
    <property type="entry name" value="Helicase-assoc_dom"/>
</dbReference>
<dbReference type="GO" id="GO:0016787">
    <property type="term" value="F:hydrolase activity"/>
    <property type="evidence" value="ECO:0007669"/>
    <property type="project" value="UniProtKB-KW"/>
</dbReference>
<feature type="compositionally biased region" description="Low complexity" evidence="5">
    <location>
        <begin position="34"/>
        <end position="46"/>
    </location>
</feature>
<dbReference type="PANTHER" id="PTHR18934">
    <property type="entry name" value="ATP-DEPENDENT RNA HELICASE"/>
    <property type="match status" value="1"/>
</dbReference>
<dbReference type="SMART" id="SM00490">
    <property type="entry name" value="HELICc"/>
    <property type="match status" value="1"/>
</dbReference>
<evidence type="ECO:0000256" key="1">
    <source>
        <dbReference type="ARBA" id="ARBA00022741"/>
    </source>
</evidence>
<evidence type="ECO:0000259" key="7">
    <source>
        <dbReference type="PROSITE" id="PS51194"/>
    </source>
</evidence>
<dbReference type="Gene3D" id="3.40.50.300">
    <property type="entry name" value="P-loop containing nucleotide triphosphate hydrolases"/>
    <property type="match status" value="2"/>
</dbReference>
<dbReference type="InterPro" id="IPR027417">
    <property type="entry name" value="P-loop_NTPase"/>
</dbReference>
<proteinExistence type="predicted"/>
<keyword evidence="1" id="KW-0547">Nucleotide-binding</keyword>
<dbReference type="FunFam" id="1.20.120.1080:FF:000005">
    <property type="entry name" value="ATP-dependent helicase HrpA"/>
    <property type="match status" value="1"/>
</dbReference>
<feature type="domain" description="Helicase ATP-binding" evidence="6">
    <location>
        <begin position="121"/>
        <end position="284"/>
    </location>
</feature>
<dbReference type="InterPro" id="IPR011709">
    <property type="entry name" value="DEAD-box_helicase_OB_fold"/>
</dbReference>
<protein>
    <submittedName>
        <fullName evidence="8">ATP-dependent RNA helicase HrpB</fullName>
        <ecNumber evidence="8">3.6.4.13</ecNumber>
    </submittedName>
</protein>
<evidence type="ECO:0000259" key="6">
    <source>
        <dbReference type="PROSITE" id="PS51192"/>
    </source>
</evidence>
<dbReference type="GO" id="GO:0003724">
    <property type="term" value="F:RNA helicase activity"/>
    <property type="evidence" value="ECO:0007669"/>
    <property type="project" value="UniProtKB-EC"/>
</dbReference>
<dbReference type="Pfam" id="PF11898">
    <property type="entry name" value="DUF3418"/>
    <property type="match status" value="1"/>
</dbReference>
<feature type="region of interest" description="Disordered" evidence="5">
    <location>
        <begin position="1087"/>
        <end position="1107"/>
    </location>
</feature>
<feature type="domain" description="Helicase C-terminal" evidence="7">
    <location>
        <begin position="312"/>
        <end position="491"/>
    </location>
</feature>
<dbReference type="OrthoDB" id="9808833at2"/>
<evidence type="ECO:0000256" key="3">
    <source>
        <dbReference type="ARBA" id="ARBA00022806"/>
    </source>
</evidence>
<evidence type="ECO:0000256" key="5">
    <source>
        <dbReference type="SAM" id="MobiDB-lite"/>
    </source>
</evidence>
<dbReference type="SMART" id="SM00382">
    <property type="entry name" value="AAA"/>
    <property type="match status" value="1"/>
</dbReference>
<dbReference type="InterPro" id="IPR010222">
    <property type="entry name" value="RNA_helicase_HrpA"/>
</dbReference>
<dbReference type="NCBIfam" id="TIGR01967">
    <property type="entry name" value="DEAH_box_HrpA"/>
    <property type="match status" value="1"/>
</dbReference>
<keyword evidence="2 8" id="KW-0378">Hydrolase</keyword>
<dbReference type="Pfam" id="PF21010">
    <property type="entry name" value="HA2_C"/>
    <property type="match status" value="1"/>
</dbReference>
<dbReference type="RefSeq" id="WP_145385559.1">
    <property type="nucleotide sequence ID" value="NZ_CP037423.1"/>
</dbReference>
<dbReference type="KEGG" id="snep:Enr13x_17320"/>
<dbReference type="EMBL" id="CP037423">
    <property type="protein sequence ID" value="QDV41889.1"/>
    <property type="molecule type" value="Genomic_DNA"/>
</dbReference>